<accession>H0HXH5</accession>
<dbReference type="AlphaFoldDB" id="H0HXH5"/>
<dbReference type="PATRIC" id="fig|1107882.3.peg.4748"/>
<protein>
    <submittedName>
        <fullName evidence="1">Uncharacterized protein</fullName>
    </submittedName>
</protein>
<sequence>MALPAAGRTRAHGTASLRRRFRFAAAEERRAKDGAQKCLAWAAKKQIDTAAIRIVAVFETSTTKSTDAEDRNQMVEGFDVLAVGQHRKEEMQLILSAIGRAWHSALLRIDRARLRRQGRQLGGVDRRG</sequence>
<evidence type="ECO:0000313" key="1">
    <source>
        <dbReference type="EMBL" id="EHK54586.1"/>
    </source>
</evidence>
<dbReference type="RefSeq" id="WP_008838482.1">
    <property type="nucleotide sequence ID" value="NZ_AHAM01000206.1"/>
</dbReference>
<gene>
    <name evidence="1" type="ORF">MAXJ12_24472</name>
</gene>
<dbReference type="EMBL" id="AHAM01000206">
    <property type="protein sequence ID" value="EHK54586.1"/>
    <property type="molecule type" value="Genomic_DNA"/>
</dbReference>
<reference evidence="1 2" key="1">
    <citation type="journal article" date="2012" name="J. Bacteriol.">
        <title>Draft Genome Sequence of Mesorhizobium alhagi CCNWXJ12-2T, a Novel Salt-Resistant Species Isolated from the Desert of Northwestern China.</title>
        <authorList>
            <person name="Zhou M."/>
            <person name="Chen W."/>
            <person name="Chen H."/>
            <person name="Wei G."/>
        </authorList>
    </citation>
    <scope>NUCLEOTIDE SEQUENCE [LARGE SCALE GENOMIC DNA]</scope>
    <source>
        <strain evidence="1 2">CCNWXJ12-2</strain>
    </source>
</reference>
<name>H0HXH5_9HYPH</name>
<evidence type="ECO:0000313" key="2">
    <source>
        <dbReference type="Proteomes" id="UP000003250"/>
    </source>
</evidence>
<dbReference type="Proteomes" id="UP000003250">
    <property type="component" value="Unassembled WGS sequence"/>
</dbReference>
<keyword evidence="2" id="KW-1185">Reference proteome</keyword>
<proteinExistence type="predicted"/>
<organism evidence="1 2">
    <name type="scientific">Mesorhizobium alhagi CCNWXJ12-2</name>
    <dbReference type="NCBI Taxonomy" id="1107882"/>
    <lineage>
        <taxon>Bacteria</taxon>
        <taxon>Pseudomonadati</taxon>
        <taxon>Pseudomonadota</taxon>
        <taxon>Alphaproteobacteria</taxon>
        <taxon>Hyphomicrobiales</taxon>
        <taxon>Phyllobacteriaceae</taxon>
        <taxon>Allomesorhizobium</taxon>
    </lineage>
</organism>